<dbReference type="SUPFAM" id="SSF53335">
    <property type="entry name" value="S-adenosyl-L-methionine-dependent methyltransferases"/>
    <property type="match status" value="1"/>
</dbReference>
<name>A0A0E3WIK6_9BACL</name>
<evidence type="ECO:0000313" key="2">
    <source>
        <dbReference type="EMBL" id="CQR57203.1"/>
    </source>
</evidence>
<dbReference type="InterPro" id="IPR041698">
    <property type="entry name" value="Methyltransf_25"/>
</dbReference>
<dbReference type="RefSeq" id="WP_046504959.1">
    <property type="nucleotide sequence ID" value="NZ_LN831776.1"/>
</dbReference>
<accession>A0A0E3WIK6</accession>
<dbReference type="InterPro" id="IPR029063">
    <property type="entry name" value="SAM-dependent_MTases_sf"/>
</dbReference>
<dbReference type="Pfam" id="PF13649">
    <property type="entry name" value="Methyltransf_25"/>
    <property type="match status" value="1"/>
</dbReference>
<evidence type="ECO:0000259" key="1">
    <source>
        <dbReference type="Pfam" id="PF13649"/>
    </source>
</evidence>
<dbReference type="EMBL" id="LN831776">
    <property type="protein sequence ID" value="CQR57203.1"/>
    <property type="molecule type" value="Genomic_DNA"/>
</dbReference>
<gene>
    <name evidence="2" type="ORF">PRIO_4801</name>
</gene>
<dbReference type="Proteomes" id="UP000033163">
    <property type="component" value="Chromosome I"/>
</dbReference>
<feature type="domain" description="Methyltransferase" evidence="1">
    <location>
        <begin position="76"/>
        <end position="168"/>
    </location>
</feature>
<reference evidence="3" key="1">
    <citation type="submission" date="2015-03" db="EMBL/GenBank/DDBJ databases">
        <authorList>
            <person name="Wibberg D."/>
        </authorList>
    </citation>
    <scope>NUCLEOTIDE SEQUENCE [LARGE SCALE GENOMIC DNA]</scope>
</reference>
<dbReference type="STRING" id="483937.AMQ84_02690"/>
<dbReference type="AlphaFoldDB" id="A0A0E3WIK6"/>
<dbReference type="Gene3D" id="3.40.50.150">
    <property type="entry name" value="Vaccinia Virus protein VP39"/>
    <property type="match status" value="1"/>
</dbReference>
<dbReference type="KEGG" id="pri:PRIO_4801"/>
<dbReference type="CDD" id="cd02440">
    <property type="entry name" value="AdoMet_MTases"/>
    <property type="match status" value="1"/>
</dbReference>
<dbReference type="PATRIC" id="fig|1073571.4.peg.5159"/>
<protein>
    <recommendedName>
        <fullName evidence="1">Methyltransferase domain-containing protein</fullName>
    </recommendedName>
</protein>
<proteinExistence type="predicted"/>
<organism evidence="2 3">
    <name type="scientific">Paenibacillus riograndensis SBR5</name>
    <dbReference type="NCBI Taxonomy" id="1073571"/>
    <lineage>
        <taxon>Bacteria</taxon>
        <taxon>Bacillati</taxon>
        <taxon>Bacillota</taxon>
        <taxon>Bacilli</taxon>
        <taxon>Bacillales</taxon>
        <taxon>Paenibacillaceae</taxon>
        <taxon>Paenibacillus</taxon>
        <taxon>Paenibacillus sonchi group</taxon>
    </lineage>
</organism>
<dbReference type="HOGENOM" id="CLU_060275_2_0_9"/>
<evidence type="ECO:0000313" key="3">
    <source>
        <dbReference type="Proteomes" id="UP000033163"/>
    </source>
</evidence>
<sequence>MMNDLFNADVWEKAWKEDPAAMGNRFKQSGMDMARAFDHKAKSFNEEVFSEGGRRRSERIIGWLEGQGVDFEGLSVLDVGAASGGFTVPFADRGAKVTAVEPNHPLAGLFIENTARFGPGQVELVHDLFEHVDLDAKGWKGAFDLVFASMTPVVVDWESVESVLSCARKYCYISLNAGGREFSLLNEVLPLLNGQTLPAKSSDMAYLTHLLYLKGYSFESLITREMKTTELSSGEAIEETLMLLKHHKLPADEAARRTVTEYVHRTYPDGKVQVQQGGRFGKVLIRLQELNMYSRAEAGKR</sequence>